<proteinExistence type="predicted"/>
<dbReference type="EMBL" id="KN846956">
    <property type="protein sequence ID" value="KIW73544.1"/>
    <property type="molecule type" value="Genomic_DNA"/>
</dbReference>
<name>A0A0D2GMF1_9EURO</name>
<dbReference type="Proteomes" id="UP000054266">
    <property type="component" value="Unassembled WGS sequence"/>
</dbReference>
<accession>A0A0D2GMF1</accession>
<evidence type="ECO:0000313" key="1">
    <source>
        <dbReference type="EMBL" id="KIW73544.1"/>
    </source>
</evidence>
<reference evidence="1 2" key="1">
    <citation type="submission" date="2015-01" db="EMBL/GenBank/DDBJ databases">
        <title>The Genome Sequence of Capronia semiimmersa CBS27337.</title>
        <authorList>
            <consortium name="The Broad Institute Genomics Platform"/>
            <person name="Cuomo C."/>
            <person name="de Hoog S."/>
            <person name="Gorbushina A."/>
            <person name="Stielow B."/>
            <person name="Teixiera M."/>
            <person name="Abouelleil A."/>
            <person name="Chapman S.B."/>
            <person name="Priest M."/>
            <person name="Young S.K."/>
            <person name="Wortman J."/>
            <person name="Nusbaum C."/>
            <person name="Birren B."/>
        </authorList>
    </citation>
    <scope>NUCLEOTIDE SEQUENCE [LARGE SCALE GENOMIC DNA]</scope>
    <source>
        <strain evidence="1 2">CBS 27337</strain>
    </source>
</reference>
<gene>
    <name evidence="1" type="ORF">PV04_01651</name>
</gene>
<sequence length="293" mass="33157">MKRKRVRFCGRLNRRRRVGVTSHENRRWPEQTTYASNNGSGNDSVAWLLSVMPTRGILANKSLPLRLRLRLRGASQAHNQCQCLIIQVSNRLLLSVCHDLIPKTKQTHPCFSIRSLQHHHHRRILDSIAILDSTQRPKKTIYPHLHHSTLATMCQTETFKSHTCPHQWMTIVKPCGPEASFRNQYHTYKPARSGLKKFAQPGALSAPANSCPNCDKKGEYDANMTRIIIEKPWEAGNMGNGYNMTDGRGNVLHTRFAPGGHGPPGARYTACGVSRTRVHPQQPWEQNGCCMVM</sequence>
<evidence type="ECO:0000313" key="2">
    <source>
        <dbReference type="Proteomes" id="UP000054266"/>
    </source>
</evidence>
<organism evidence="1 2">
    <name type="scientific">Phialophora macrospora</name>
    <dbReference type="NCBI Taxonomy" id="1851006"/>
    <lineage>
        <taxon>Eukaryota</taxon>
        <taxon>Fungi</taxon>
        <taxon>Dikarya</taxon>
        <taxon>Ascomycota</taxon>
        <taxon>Pezizomycotina</taxon>
        <taxon>Eurotiomycetes</taxon>
        <taxon>Chaetothyriomycetidae</taxon>
        <taxon>Chaetothyriales</taxon>
        <taxon>Herpotrichiellaceae</taxon>
        <taxon>Phialophora</taxon>
    </lineage>
</organism>
<protein>
    <submittedName>
        <fullName evidence="1">Uncharacterized protein</fullName>
    </submittedName>
</protein>
<keyword evidence="2" id="KW-1185">Reference proteome</keyword>
<dbReference type="HOGENOM" id="CLU_949948_0_0_1"/>
<dbReference type="AlphaFoldDB" id="A0A0D2GMF1"/>